<dbReference type="AlphaFoldDB" id="A0A833JDM5"/>
<sequence length="245" mass="28448">MSQKTIVLGKGYVGSFYCKKFPECLATSRNRDSDNTIIYFDLLNKNSWNNLPECDEVIWTFASANNEAEKNIAIEFYKFYCLNKRTVILSTTSAYIHKLDNEVIDEMTPLDLTNWRIKAEEELRILGASIVHLAGIFGPNRLPINWFVQGRVQDPDGIINLIHVDDIVFCLHLLLEKFKKGSRYNLCNGIYKNNYKITDELKKNKELSDKFIFPLQYSKKMNKIVSNKKLVTEILSNDYSFKSYP</sequence>
<name>A0A833JDM5_9BACT</name>
<gene>
    <name evidence="1" type="ORF">GCL57_12775</name>
</gene>
<keyword evidence="2" id="KW-1185">Reference proteome</keyword>
<accession>A0A833JDM5</accession>
<dbReference type="PANTHER" id="PTHR40129">
    <property type="entry name" value="KETOPANTOATE REDUCTASE N-TERMINAL DOMAIN-CONTAINING PROTEIN"/>
    <property type="match status" value="1"/>
</dbReference>
<reference evidence="1 2" key="1">
    <citation type="submission" date="2019-10" db="EMBL/GenBank/DDBJ databases">
        <title>New genus of Silvanigrellaceae.</title>
        <authorList>
            <person name="Pitt A."/>
            <person name="Hahn M.W."/>
        </authorList>
    </citation>
    <scope>NUCLEOTIDE SEQUENCE [LARGE SCALE GENOMIC DNA]</scope>
    <source>
        <strain evidence="1 2">33A1-SZDP</strain>
    </source>
</reference>
<evidence type="ECO:0000313" key="1">
    <source>
        <dbReference type="EMBL" id="KAB8028586.1"/>
    </source>
</evidence>
<organism evidence="1 2">
    <name type="scientific">Fluviispira multicolorata</name>
    <dbReference type="NCBI Taxonomy" id="2654512"/>
    <lineage>
        <taxon>Bacteria</taxon>
        <taxon>Pseudomonadati</taxon>
        <taxon>Bdellovibrionota</taxon>
        <taxon>Oligoflexia</taxon>
        <taxon>Silvanigrellales</taxon>
        <taxon>Silvanigrellaceae</taxon>
        <taxon>Fluviispira</taxon>
    </lineage>
</organism>
<dbReference type="EMBL" id="WFLN01000009">
    <property type="protein sequence ID" value="KAB8028586.1"/>
    <property type="molecule type" value="Genomic_DNA"/>
</dbReference>
<dbReference type="InterPro" id="IPR036291">
    <property type="entry name" value="NAD(P)-bd_dom_sf"/>
</dbReference>
<proteinExistence type="predicted"/>
<protein>
    <submittedName>
        <fullName evidence="1">Uncharacterized protein</fullName>
    </submittedName>
</protein>
<dbReference type="Gene3D" id="3.40.50.720">
    <property type="entry name" value="NAD(P)-binding Rossmann-like Domain"/>
    <property type="match status" value="1"/>
</dbReference>
<dbReference type="PANTHER" id="PTHR40129:SF2">
    <property type="entry name" value="KETOPANTOATE REDUCTASE N-TERMINAL DOMAIN-CONTAINING PROTEIN"/>
    <property type="match status" value="1"/>
</dbReference>
<dbReference type="SUPFAM" id="SSF51735">
    <property type="entry name" value="NAD(P)-binding Rossmann-fold domains"/>
    <property type="match status" value="1"/>
</dbReference>
<comment type="caution">
    <text evidence="1">The sequence shown here is derived from an EMBL/GenBank/DDBJ whole genome shotgun (WGS) entry which is preliminary data.</text>
</comment>
<dbReference type="Proteomes" id="UP000442694">
    <property type="component" value="Unassembled WGS sequence"/>
</dbReference>
<dbReference type="RefSeq" id="WP_152213737.1">
    <property type="nucleotide sequence ID" value="NZ_WFLN01000009.1"/>
</dbReference>
<evidence type="ECO:0000313" key="2">
    <source>
        <dbReference type="Proteomes" id="UP000442694"/>
    </source>
</evidence>